<evidence type="ECO:0000313" key="2">
    <source>
        <dbReference type="Proteomes" id="UP001497392"/>
    </source>
</evidence>
<reference evidence="1 2" key="1">
    <citation type="submission" date="2024-06" db="EMBL/GenBank/DDBJ databases">
        <authorList>
            <person name="Kraege A."/>
            <person name="Thomma B."/>
        </authorList>
    </citation>
    <scope>NUCLEOTIDE SEQUENCE [LARGE SCALE GENOMIC DNA]</scope>
</reference>
<gene>
    <name evidence="1" type="primary">g2386</name>
    <name evidence="1" type="ORF">VP750_LOCUS2039</name>
</gene>
<sequence>MPTPGSTEGLALSERSLTSGCGINTKSLDCANDRADPSTSKAGGDYKQRARHDYYDKYWVKLIELHHIDNTRRNMYKELQRDYERKLSWARSLGIDPLSEGFDLTTPAPPELSSWLYLFNAYLQLEETHAETSEWLNFPSSRLIDPAPPLKSFREEAREFWDACTLCFTLEPGKPGSRASQHKRF</sequence>
<proteinExistence type="predicted"/>
<comment type="caution">
    <text evidence="1">The sequence shown here is derived from an EMBL/GenBank/DDBJ whole genome shotgun (WGS) entry which is preliminary data.</text>
</comment>
<protein>
    <submittedName>
        <fullName evidence="1">G2386 protein</fullName>
    </submittedName>
</protein>
<evidence type="ECO:0000313" key="1">
    <source>
        <dbReference type="EMBL" id="CAL5220380.1"/>
    </source>
</evidence>
<dbReference type="Proteomes" id="UP001497392">
    <property type="component" value="Unassembled WGS sequence"/>
</dbReference>
<dbReference type="EMBL" id="CAXHTA020000003">
    <property type="protein sequence ID" value="CAL5220380.1"/>
    <property type="molecule type" value="Genomic_DNA"/>
</dbReference>
<keyword evidence="2" id="KW-1185">Reference proteome</keyword>
<organism evidence="1 2">
    <name type="scientific">Coccomyxa viridis</name>
    <dbReference type="NCBI Taxonomy" id="1274662"/>
    <lineage>
        <taxon>Eukaryota</taxon>
        <taxon>Viridiplantae</taxon>
        <taxon>Chlorophyta</taxon>
        <taxon>core chlorophytes</taxon>
        <taxon>Trebouxiophyceae</taxon>
        <taxon>Trebouxiophyceae incertae sedis</taxon>
        <taxon>Coccomyxaceae</taxon>
        <taxon>Coccomyxa</taxon>
    </lineage>
</organism>
<name>A0ABP1FP86_9CHLO</name>
<accession>A0ABP1FP86</accession>